<dbReference type="PROSITE" id="PS50110">
    <property type="entry name" value="RESPONSE_REGULATORY"/>
    <property type="match status" value="1"/>
</dbReference>
<name>A0A0U5LAH3_9GAMM</name>
<protein>
    <recommendedName>
        <fullName evidence="3">Response regulatory domain-containing protein</fullName>
    </recommendedName>
</protein>
<dbReference type="SUPFAM" id="SSF52172">
    <property type="entry name" value="CheY-like"/>
    <property type="match status" value="1"/>
</dbReference>
<dbReference type="InterPro" id="IPR011006">
    <property type="entry name" value="CheY-like_superfamily"/>
</dbReference>
<organism evidence="4 5">
    <name type="scientific">Duffyella gerundensis</name>
    <dbReference type="NCBI Taxonomy" id="1619313"/>
    <lineage>
        <taxon>Bacteria</taxon>
        <taxon>Pseudomonadati</taxon>
        <taxon>Pseudomonadota</taxon>
        <taxon>Gammaproteobacteria</taxon>
        <taxon>Enterobacterales</taxon>
        <taxon>Erwiniaceae</taxon>
        <taxon>Duffyella</taxon>
    </lineage>
</organism>
<evidence type="ECO:0000256" key="2">
    <source>
        <dbReference type="PROSITE-ProRule" id="PRU00169"/>
    </source>
</evidence>
<evidence type="ECO:0000313" key="5">
    <source>
        <dbReference type="Proteomes" id="UP000059419"/>
    </source>
</evidence>
<dbReference type="RefSeq" id="WP_067436767.1">
    <property type="nucleotide sequence ID" value="NZ_LN907828.1"/>
</dbReference>
<dbReference type="PANTHER" id="PTHR44591">
    <property type="entry name" value="STRESS RESPONSE REGULATOR PROTEIN 1"/>
    <property type="match status" value="1"/>
</dbReference>
<evidence type="ECO:0000313" key="4">
    <source>
        <dbReference type="EMBL" id="CUU26171.1"/>
    </source>
</evidence>
<accession>A0A0U5LAH3</accession>
<dbReference type="InterPro" id="IPR001789">
    <property type="entry name" value="Sig_transdc_resp-reg_receiver"/>
</dbReference>
<dbReference type="EMBL" id="LN907828">
    <property type="protein sequence ID" value="CUU26171.1"/>
    <property type="molecule type" value="Genomic_DNA"/>
</dbReference>
<geneLocation type="plasmid" evidence="5">
    <name>pEM01</name>
</geneLocation>
<evidence type="ECO:0000256" key="1">
    <source>
        <dbReference type="ARBA" id="ARBA00022553"/>
    </source>
</evidence>
<dbReference type="GO" id="GO:0000160">
    <property type="term" value="P:phosphorelay signal transduction system"/>
    <property type="evidence" value="ECO:0007669"/>
    <property type="project" value="InterPro"/>
</dbReference>
<evidence type="ECO:0000259" key="3">
    <source>
        <dbReference type="PROSITE" id="PS50110"/>
    </source>
</evidence>
<sequence length="121" mass="13265">MRSQRIVIVDDERSVRSGLSNLLQSEGYLTETFDSAEALLAVPETLDTSALLIIDIKLQGISGFALVEKLAQHAALPPVIYISGHGDENMHWYAMGTGALAFMRKPIHIDTLLDCIRQSLA</sequence>
<dbReference type="PATRIC" id="fig|1619313.3.peg.4104"/>
<keyword evidence="5" id="KW-1185">Reference proteome</keyword>
<reference evidence="5" key="1">
    <citation type="submission" date="2015-11" db="EMBL/GenBank/DDBJ databases">
        <authorList>
            <person name="Blom J."/>
        </authorList>
    </citation>
    <scope>NUCLEOTIDE SEQUENCE [LARGE SCALE GENOMIC DNA]</scope>
    <source>
        <plasmid evidence="5">pEM01</plasmid>
    </source>
</reference>
<dbReference type="OrthoDB" id="9802186at2"/>
<dbReference type="AlphaFoldDB" id="A0A0U5LAH3"/>
<dbReference type="Proteomes" id="UP000059419">
    <property type="component" value="Plasmid pEM01"/>
</dbReference>
<feature type="domain" description="Response regulatory" evidence="3">
    <location>
        <begin position="5"/>
        <end position="120"/>
    </location>
</feature>
<dbReference type="PANTHER" id="PTHR44591:SF25">
    <property type="entry name" value="CHEMOTAXIS TWO-COMPONENT RESPONSE REGULATOR"/>
    <property type="match status" value="1"/>
</dbReference>
<feature type="modified residue" description="4-aspartylphosphate" evidence="2">
    <location>
        <position position="55"/>
    </location>
</feature>
<dbReference type="InterPro" id="IPR050595">
    <property type="entry name" value="Bact_response_regulator"/>
</dbReference>
<dbReference type="Pfam" id="PF00072">
    <property type="entry name" value="Response_reg"/>
    <property type="match status" value="1"/>
</dbReference>
<proteinExistence type="predicted"/>
<keyword evidence="1 2" id="KW-0597">Phosphoprotein</keyword>
<dbReference type="SMART" id="SM00448">
    <property type="entry name" value="REC"/>
    <property type="match status" value="1"/>
</dbReference>
<dbReference type="Gene3D" id="3.40.50.2300">
    <property type="match status" value="1"/>
</dbReference>
<gene>
    <name evidence="4" type="ORF">EM595_p0475</name>
</gene>
<dbReference type="KEGG" id="ege:EM595_p0475"/>